<sequence length="135" mass="14861">MRAIDLDPTGEHHGGLPTYPWRWAPTEDLMTRRQLRAVGLRPGGQEPCAQVVCRGGLRFGYLYRRSLALPVRPMTPARWRAHQRMMLARRTCALCGTVGEHCVPTSLGCCLECADGLALAELEQLLALARAAVPA</sequence>
<reference evidence="2" key="1">
    <citation type="journal article" date="2019" name="Int. J. Syst. Evol. Microbiol.">
        <title>The Global Catalogue of Microorganisms (GCM) 10K type strain sequencing project: providing services to taxonomists for standard genome sequencing and annotation.</title>
        <authorList>
            <consortium name="The Broad Institute Genomics Platform"/>
            <consortium name="The Broad Institute Genome Sequencing Center for Infectious Disease"/>
            <person name="Wu L."/>
            <person name="Ma J."/>
        </authorList>
    </citation>
    <scope>NUCLEOTIDE SEQUENCE [LARGE SCALE GENOMIC DNA]</scope>
    <source>
        <strain evidence="2">CGMCC 4.1469</strain>
    </source>
</reference>
<organism evidence="1 2">
    <name type="scientific">Kitasatospora aburaviensis</name>
    <dbReference type="NCBI Taxonomy" id="67265"/>
    <lineage>
        <taxon>Bacteria</taxon>
        <taxon>Bacillati</taxon>
        <taxon>Actinomycetota</taxon>
        <taxon>Actinomycetes</taxon>
        <taxon>Kitasatosporales</taxon>
        <taxon>Streptomycetaceae</taxon>
        <taxon>Kitasatospora</taxon>
    </lineage>
</organism>
<keyword evidence="2" id="KW-1185">Reference proteome</keyword>
<evidence type="ECO:0000313" key="2">
    <source>
        <dbReference type="Proteomes" id="UP001596067"/>
    </source>
</evidence>
<accession>A0ABW1F748</accession>
<proteinExistence type="predicted"/>
<gene>
    <name evidence="1" type="ORF">ACFP0N_32480</name>
</gene>
<dbReference type="RefSeq" id="WP_345327622.1">
    <property type="nucleotide sequence ID" value="NZ_BAAAVH010000010.1"/>
</dbReference>
<name>A0ABW1F748_9ACTN</name>
<protein>
    <submittedName>
        <fullName evidence="1">RRQRL motif-containing zinc-binding protein</fullName>
    </submittedName>
</protein>
<dbReference type="InterPro" id="IPR048142">
    <property type="entry name" value="QRL_CxxC_CxxC"/>
</dbReference>
<dbReference type="EMBL" id="JBHSOD010000062">
    <property type="protein sequence ID" value="MFC5889694.1"/>
    <property type="molecule type" value="Genomic_DNA"/>
</dbReference>
<evidence type="ECO:0000313" key="1">
    <source>
        <dbReference type="EMBL" id="MFC5889694.1"/>
    </source>
</evidence>
<dbReference type="NCBIfam" id="NF041638">
    <property type="entry name" value="QRL_CxxC_CxxC"/>
    <property type="match status" value="1"/>
</dbReference>
<dbReference type="Proteomes" id="UP001596067">
    <property type="component" value="Unassembled WGS sequence"/>
</dbReference>
<comment type="caution">
    <text evidence="1">The sequence shown here is derived from an EMBL/GenBank/DDBJ whole genome shotgun (WGS) entry which is preliminary data.</text>
</comment>